<dbReference type="Gene3D" id="3.10.450.50">
    <property type="match status" value="1"/>
</dbReference>
<reference evidence="2" key="1">
    <citation type="journal article" date="2023" name="IScience">
        <title>Live-bearing cockroach genome reveals convergent evolutionary mechanisms linked to viviparity in insects and beyond.</title>
        <authorList>
            <person name="Fouks B."/>
            <person name="Harrison M.C."/>
            <person name="Mikhailova A.A."/>
            <person name="Marchal E."/>
            <person name="English S."/>
            <person name="Carruthers M."/>
            <person name="Jennings E.C."/>
            <person name="Chiamaka E.L."/>
            <person name="Frigard R.A."/>
            <person name="Pippel M."/>
            <person name="Attardo G.M."/>
            <person name="Benoit J.B."/>
            <person name="Bornberg-Bauer E."/>
            <person name="Tobe S.S."/>
        </authorList>
    </citation>
    <scope>NUCLEOTIDE SEQUENCE</scope>
    <source>
        <strain evidence="2">Stay&amp;Tobe</strain>
    </source>
</reference>
<reference evidence="2" key="2">
    <citation type="submission" date="2023-05" db="EMBL/GenBank/DDBJ databases">
        <authorList>
            <person name="Fouks B."/>
        </authorList>
    </citation>
    <scope>NUCLEOTIDE SEQUENCE</scope>
    <source>
        <strain evidence="2">Stay&amp;Tobe</strain>
        <tissue evidence="2">Testes</tissue>
    </source>
</reference>
<feature type="domain" description="NTF2" evidence="1">
    <location>
        <begin position="124"/>
        <end position="253"/>
    </location>
</feature>
<dbReference type="EMBL" id="JASPKZ010008864">
    <property type="protein sequence ID" value="KAJ9578717.1"/>
    <property type="molecule type" value="Genomic_DNA"/>
</dbReference>
<dbReference type="PANTHER" id="PTHR21084:SF1">
    <property type="entry name" value="DENSE INCISORS"/>
    <property type="match status" value="1"/>
</dbReference>
<evidence type="ECO:0000313" key="3">
    <source>
        <dbReference type="Proteomes" id="UP001233999"/>
    </source>
</evidence>
<keyword evidence="3" id="KW-1185">Reference proteome</keyword>
<evidence type="ECO:0000259" key="1">
    <source>
        <dbReference type="PROSITE" id="PS50177"/>
    </source>
</evidence>
<organism evidence="2 3">
    <name type="scientific">Diploptera punctata</name>
    <name type="common">Pacific beetle cockroach</name>
    <dbReference type="NCBI Taxonomy" id="6984"/>
    <lineage>
        <taxon>Eukaryota</taxon>
        <taxon>Metazoa</taxon>
        <taxon>Ecdysozoa</taxon>
        <taxon>Arthropoda</taxon>
        <taxon>Hexapoda</taxon>
        <taxon>Insecta</taxon>
        <taxon>Pterygota</taxon>
        <taxon>Neoptera</taxon>
        <taxon>Polyneoptera</taxon>
        <taxon>Dictyoptera</taxon>
        <taxon>Blattodea</taxon>
        <taxon>Blaberoidea</taxon>
        <taxon>Blaberidae</taxon>
        <taxon>Diplopterinae</taxon>
        <taxon>Diploptera</taxon>
    </lineage>
</organism>
<dbReference type="InterPro" id="IPR032710">
    <property type="entry name" value="NTF2-like_dom_sf"/>
</dbReference>
<accession>A0AAD7ZEJ3</accession>
<evidence type="ECO:0000313" key="2">
    <source>
        <dbReference type="EMBL" id="KAJ9578717.1"/>
    </source>
</evidence>
<protein>
    <recommendedName>
        <fullName evidence="1">NTF2 domain-containing protein</fullName>
    </recommendedName>
</protein>
<dbReference type="InterPro" id="IPR026698">
    <property type="entry name" value="UPF_C3orf38"/>
</dbReference>
<comment type="caution">
    <text evidence="2">The sequence shown here is derived from an EMBL/GenBank/DDBJ whole genome shotgun (WGS) entry which is preliminary data.</text>
</comment>
<proteinExistence type="predicted"/>
<sequence length="277" mass="31870">MLSEKEKENIKELLELMPELDLRNLAVTVTQNMILSLTKEEAVQAIILHSATAESLLMRKKMSKEILFRYLHEKRIPCVSTDDKKTFVNSILEFWESNKKSVQLELQQKTSLPTNVQQHEINELAHAFTNWFYSMFNQQGMALGSEHFWQDCSMCMTVTSGADMEKFEVHNSALDVHKLLYNTKFEHNLYFNPNISNQGVRGKLDAYGLILVLVCGTLHQQEKCVGVFEQMFGLIRDPSACNNWKIKKTQLHLKNSQMISRLPTLEEGNLLLSIESA</sequence>
<dbReference type="PROSITE" id="PS50177">
    <property type="entry name" value="NTF2_DOMAIN"/>
    <property type="match status" value="1"/>
</dbReference>
<name>A0AAD7ZEJ3_DIPPU</name>
<dbReference type="SUPFAM" id="SSF54427">
    <property type="entry name" value="NTF2-like"/>
    <property type="match status" value="1"/>
</dbReference>
<gene>
    <name evidence="2" type="ORF">L9F63_005079</name>
</gene>
<dbReference type="Pfam" id="PF15008">
    <property type="entry name" value="DUF4518"/>
    <property type="match status" value="1"/>
</dbReference>
<dbReference type="PANTHER" id="PTHR21084">
    <property type="entry name" value="DENSE INCISORS"/>
    <property type="match status" value="1"/>
</dbReference>
<dbReference type="AlphaFoldDB" id="A0AAD7ZEJ3"/>
<dbReference type="Proteomes" id="UP001233999">
    <property type="component" value="Unassembled WGS sequence"/>
</dbReference>
<dbReference type="InterPro" id="IPR018222">
    <property type="entry name" value="Nuclear_transport_factor_2_euk"/>
</dbReference>